<reference evidence="1" key="1">
    <citation type="journal article" date="2020" name="bioRxiv">
        <title>Comparative genomics of Chlamydomonas.</title>
        <authorList>
            <person name="Craig R.J."/>
            <person name="Hasan A.R."/>
            <person name="Ness R.W."/>
            <person name="Keightley P.D."/>
        </authorList>
    </citation>
    <scope>NUCLEOTIDE SEQUENCE</scope>
    <source>
        <strain evidence="1">CCAP 11/70</strain>
    </source>
</reference>
<dbReference type="EMBL" id="JAEHOE010000008">
    <property type="protein sequence ID" value="KAG2498902.1"/>
    <property type="molecule type" value="Genomic_DNA"/>
</dbReference>
<proteinExistence type="predicted"/>
<dbReference type="AlphaFoldDB" id="A0A835Y9Q7"/>
<evidence type="ECO:0000313" key="1">
    <source>
        <dbReference type="EMBL" id="KAG2498902.1"/>
    </source>
</evidence>
<protein>
    <submittedName>
        <fullName evidence="1">Uncharacterized protein</fullName>
    </submittedName>
</protein>
<comment type="caution">
    <text evidence="1">The sequence shown here is derived from an EMBL/GenBank/DDBJ whole genome shotgun (WGS) entry which is preliminary data.</text>
</comment>
<name>A0A835Y9Q7_9CHLO</name>
<organism evidence="1 2">
    <name type="scientific">Edaphochlamys debaryana</name>
    <dbReference type="NCBI Taxonomy" id="47281"/>
    <lineage>
        <taxon>Eukaryota</taxon>
        <taxon>Viridiplantae</taxon>
        <taxon>Chlorophyta</taxon>
        <taxon>core chlorophytes</taxon>
        <taxon>Chlorophyceae</taxon>
        <taxon>CS clade</taxon>
        <taxon>Chlamydomonadales</taxon>
        <taxon>Chlamydomonadales incertae sedis</taxon>
        <taxon>Edaphochlamys</taxon>
    </lineage>
</organism>
<dbReference type="Proteomes" id="UP000612055">
    <property type="component" value="Unassembled WGS sequence"/>
</dbReference>
<evidence type="ECO:0000313" key="2">
    <source>
        <dbReference type="Proteomes" id="UP000612055"/>
    </source>
</evidence>
<accession>A0A835Y9Q7</accession>
<keyword evidence="2" id="KW-1185">Reference proteome</keyword>
<sequence length="112" mass="11206">MCRTEVSASQIAAEQQRAEQLSAALDDLQRLLGEATGHVQGLVAAVREHYEGIMAGGGGGGGQGAGEGGAGGGVEAVGYDLEALQNLAERLDFARPAAGTLGSVLAEMLARA</sequence>
<gene>
    <name evidence="1" type="ORF">HYH03_003093</name>
</gene>